<evidence type="ECO:0000256" key="4">
    <source>
        <dbReference type="ARBA" id="ARBA00022824"/>
    </source>
</evidence>
<reference evidence="9" key="1">
    <citation type="submission" date="2021-01" db="EMBL/GenBank/DDBJ databases">
        <authorList>
            <person name="Corre E."/>
            <person name="Pelletier E."/>
            <person name="Niang G."/>
            <person name="Scheremetjew M."/>
            <person name="Finn R."/>
            <person name="Kale V."/>
            <person name="Holt S."/>
            <person name="Cochrane G."/>
            <person name="Meng A."/>
            <person name="Brown T."/>
            <person name="Cohen L."/>
        </authorList>
    </citation>
    <scope>NUCLEOTIDE SEQUENCE</scope>
    <source>
        <strain evidence="9">RCC733</strain>
    </source>
</reference>
<dbReference type="Pfam" id="PF05620">
    <property type="entry name" value="TMEM208_SND2"/>
    <property type="match status" value="1"/>
</dbReference>
<feature type="transmembrane region" description="Helical" evidence="8">
    <location>
        <begin position="20"/>
        <end position="37"/>
    </location>
</feature>
<dbReference type="GO" id="GO:0005773">
    <property type="term" value="C:vacuole"/>
    <property type="evidence" value="ECO:0007669"/>
    <property type="project" value="GOC"/>
</dbReference>
<evidence type="ECO:0000256" key="8">
    <source>
        <dbReference type="SAM" id="Phobius"/>
    </source>
</evidence>
<keyword evidence="4" id="KW-0256">Endoplasmic reticulum</keyword>
<evidence type="ECO:0008006" key="10">
    <source>
        <dbReference type="Google" id="ProtNLM"/>
    </source>
</evidence>
<dbReference type="GO" id="GO:0005789">
    <property type="term" value="C:endoplasmic reticulum membrane"/>
    <property type="evidence" value="ECO:0007669"/>
    <property type="project" value="UniProtKB-SubCell"/>
</dbReference>
<feature type="transmembrane region" description="Helical" evidence="8">
    <location>
        <begin position="49"/>
        <end position="67"/>
    </location>
</feature>
<evidence type="ECO:0000313" key="9">
    <source>
        <dbReference type="EMBL" id="CAD9397834.1"/>
    </source>
</evidence>
<evidence type="ECO:0000256" key="2">
    <source>
        <dbReference type="ARBA" id="ARBA00009950"/>
    </source>
</evidence>
<comment type="subcellular location">
    <subcellularLocation>
        <location evidence="1">Endoplasmic reticulum membrane</location>
        <topology evidence="1">Multi-pass membrane protein</topology>
    </subcellularLocation>
</comment>
<dbReference type="AlphaFoldDB" id="A0A7S2FIT9"/>
<keyword evidence="3 8" id="KW-0812">Transmembrane</keyword>
<evidence type="ECO:0000256" key="6">
    <source>
        <dbReference type="ARBA" id="ARBA00023136"/>
    </source>
</evidence>
<evidence type="ECO:0000256" key="1">
    <source>
        <dbReference type="ARBA" id="ARBA00004477"/>
    </source>
</evidence>
<protein>
    <recommendedName>
        <fullName evidence="10">Transmembrane protein 208</fullName>
    </recommendedName>
</protein>
<comment type="similarity">
    <text evidence="2">Belongs to the TMEM208 family.</text>
</comment>
<dbReference type="PANTHER" id="PTHR13505">
    <property type="entry name" value="TRANSMEMBRANE PROTEIN 208"/>
    <property type="match status" value="1"/>
</dbReference>
<feature type="compositionally biased region" description="Basic and acidic residues" evidence="7">
    <location>
        <begin position="151"/>
        <end position="167"/>
    </location>
</feature>
<name>A0A7S2FIT9_9CHLO</name>
<sequence>MAGASRKRIHESNKAHTRLLLITIGASFLIQVLKFYFTRSSTYSTSYSVIIALACELALATTCYLYIAAAAKPLVSPSGEIIDAGTDVKARAGTGGAISYAHDGLYISVAAMALATISTWFHALMLLPPAFGLYLAWKYIIAPYIFTPTEKERPETAAEKKAREKRERKERKWGR</sequence>
<evidence type="ECO:0000256" key="5">
    <source>
        <dbReference type="ARBA" id="ARBA00022989"/>
    </source>
</evidence>
<feature type="region of interest" description="Disordered" evidence="7">
    <location>
        <begin position="151"/>
        <end position="175"/>
    </location>
</feature>
<gene>
    <name evidence="9" type="ORF">PPRO1471_LOCUS9175</name>
</gene>
<dbReference type="InterPro" id="IPR008506">
    <property type="entry name" value="SND2/TMEM208"/>
</dbReference>
<evidence type="ECO:0000256" key="7">
    <source>
        <dbReference type="SAM" id="MobiDB-lite"/>
    </source>
</evidence>
<accession>A0A7S2FIT9</accession>
<dbReference type="EMBL" id="HBGR01013802">
    <property type="protein sequence ID" value="CAD9397834.1"/>
    <property type="molecule type" value="Transcribed_RNA"/>
</dbReference>
<keyword evidence="6 8" id="KW-0472">Membrane</keyword>
<organism evidence="9">
    <name type="scientific">Pycnococcus provasolii</name>
    <dbReference type="NCBI Taxonomy" id="41880"/>
    <lineage>
        <taxon>Eukaryota</taxon>
        <taxon>Viridiplantae</taxon>
        <taxon>Chlorophyta</taxon>
        <taxon>Pseudoscourfieldiophyceae</taxon>
        <taxon>Pseudoscourfieldiales</taxon>
        <taxon>Pycnococcaceae</taxon>
        <taxon>Pycnococcus</taxon>
    </lineage>
</organism>
<evidence type="ECO:0000256" key="3">
    <source>
        <dbReference type="ARBA" id="ARBA00022692"/>
    </source>
</evidence>
<dbReference type="PANTHER" id="PTHR13505:SF7">
    <property type="entry name" value="TRANSMEMBRANE PROTEIN 208"/>
    <property type="match status" value="1"/>
</dbReference>
<keyword evidence="5 8" id="KW-1133">Transmembrane helix</keyword>
<proteinExistence type="inferred from homology"/>
<dbReference type="GO" id="GO:0006624">
    <property type="term" value="P:vacuolar protein processing"/>
    <property type="evidence" value="ECO:0007669"/>
    <property type="project" value="TreeGrafter"/>
</dbReference>